<protein>
    <submittedName>
        <fullName evidence="2">Uncharacterized protein</fullName>
    </submittedName>
</protein>
<dbReference type="EMBL" id="OX459960">
    <property type="protein sequence ID" value="CAI9165026.1"/>
    <property type="molecule type" value="Genomic_DNA"/>
</dbReference>
<feature type="region of interest" description="Disordered" evidence="1">
    <location>
        <begin position="1"/>
        <end position="29"/>
    </location>
</feature>
<dbReference type="Proteomes" id="UP001176941">
    <property type="component" value="Chromosome 24"/>
</dbReference>
<evidence type="ECO:0000313" key="2">
    <source>
        <dbReference type="EMBL" id="CAI9165026.1"/>
    </source>
</evidence>
<evidence type="ECO:0000313" key="3">
    <source>
        <dbReference type="Proteomes" id="UP001176941"/>
    </source>
</evidence>
<gene>
    <name evidence="2" type="ORF">MRATA1EN1_LOCUS13988</name>
</gene>
<sequence>MKSVGKPDYPLANVGPVNINPHTGLQSTKSWRQAKPPALEHFGLRVSFTKSDKCGRWIAEQPSWRWEDAKDSGDFRLKKLEKDSVEDLQVDCDN</sequence>
<keyword evidence="3" id="KW-1185">Reference proteome</keyword>
<reference evidence="2" key="1">
    <citation type="submission" date="2023-04" db="EMBL/GenBank/DDBJ databases">
        <authorList>
            <consortium name="ELIXIR-Norway"/>
        </authorList>
    </citation>
    <scope>NUCLEOTIDE SEQUENCE [LARGE SCALE GENOMIC DNA]</scope>
</reference>
<feature type="compositionally biased region" description="Polar residues" evidence="1">
    <location>
        <begin position="20"/>
        <end position="29"/>
    </location>
</feature>
<name>A0ABN8YVJ7_RANTA</name>
<evidence type="ECO:0000256" key="1">
    <source>
        <dbReference type="SAM" id="MobiDB-lite"/>
    </source>
</evidence>
<proteinExistence type="predicted"/>
<organism evidence="2 3">
    <name type="scientific">Rangifer tarandus platyrhynchus</name>
    <name type="common">Svalbard reindeer</name>
    <dbReference type="NCBI Taxonomy" id="3082113"/>
    <lineage>
        <taxon>Eukaryota</taxon>
        <taxon>Metazoa</taxon>
        <taxon>Chordata</taxon>
        <taxon>Craniata</taxon>
        <taxon>Vertebrata</taxon>
        <taxon>Euteleostomi</taxon>
        <taxon>Mammalia</taxon>
        <taxon>Eutheria</taxon>
        <taxon>Laurasiatheria</taxon>
        <taxon>Artiodactyla</taxon>
        <taxon>Ruminantia</taxon>
        <taxon>Pecora</taxon>
        <taxon>Cervidae</taxon>
        <taxon>Odocoileinae</taxon>
        <taxon>Rangifer</taxon>
    </lineage>
</organism>
<accession>A0ABN8YVJ7</accession>